<evidence type="ECO:0000259" key="9">
    <source>
        <dbReference type="PROSITE" id="PS50839"/>
    </source>
</evidence>
<dbReference type="NCBIfam" id="TIGR00229">
    <property type="entry name" value="sensory_box"/>
    <property type="match status" value="1"/>
</dbReference>
<dbReference type="PROSITE" id="PS50839">
    <property type="entry name" value="CHASE"/>
    <property type="match status" value="1"/>
</dbReference>
<keyword evidence="2" id="KW-1003">Cell membrane</keyword>
<feature type="domain" description="PAC" evidence="8">
    <location>
        <begin position="618"/>
        <end position="669"/>
    </location>
</feature>
<dbReference type="InterPro" id="IPR001610">
    <property type="entry name" value="PAC"/>
</dbReference>
<dbReference type="NCBIfam" id="TIGR00254">
    <property type="entry name" value="GGDEF"/>
    <property type="match status" value="1"/>
</dbReference>
<dbReference type="InterPro" id="IPR029787">
    <property type="entry name" value="Nucleotide_cyclase"/>
</dbReference>
<dbReference type="EMBL" id="JAUEDK010000002">
    <property type="protein sequence ID" value="MDN0073638.1"/>
    <property type="molecule type" value="Genomic_DNA"/>
</dbReference>
<comment type="subcellular location">
    <subcellularLocation>
        <location evidence="1">Cell membrane</location>
        <topology evidence="1">Multi-pass membrane protein</topology>
    </subcellularLocation>
</comment>
<accession>A0ABT7XIL8</accession>
<dbReference type="PROSITE" id="PS50887">
    <property type="entry name" value="GGDEF"/>
    <property type="match status" value="1"/>
</dbReference>
<feature type="transmembrane region" description="Helical" evidence="6">
    <location>
        <begin position="28"/>
        <end position="51"/>
    </location>
</feature>
<keyword evidence="11" id="KW-0548">Nucleotidyltransferase</keyword>
<evidence type="ECO:0000256" key="4">
    <source>
        <dbReference type="ARBA" id="ARBA00022989"/>
    </source>
</evidence>
<evidence type="ECO:0000259" key="10">
    <source>
        <dbReference type="PROSITE" id="PS50887"/>
    </source>
</evidence>
<dbReference type="SUPFAM" id="SSF55073">
    <property type="entry name" value="Nucleotide cyclase"/>
    <property type="match status" value="1"/>
</dbReference>
<feature type="transmembrane region" description="Helical" evidence="6">
    <location>
        <begin position="177"/>
        <end position="200"/>
    </location>
</feature>
<dbReference type="SMART" id="SM00091">
    <property type="entry name" value="PAS"/>
    <property type="match status" value="1"/>
</dbReference>
<keyword evidence="12" id="KW-1185">Reference proteome</keyword>
<name>A0ABT7XIL8_9NEIS</name>
<dbReference type="RefSeq" id="WP_289828167.1">
    <property type="nucleotide sequence ID" value="NZ_JAUEDK010000002.1"/>
</dbReference>
<evidence type="ECO:0000313" key="11">
    <source>
        <dbReference type="EMBL" id="MDN0073638.1"/>
    </source>
</evidence>
<dbReference type="InterPro" id="IPR007895">
    <property type="entry name" value="MASE1"/>
</dbReference>
<comment type="caution">
    <text evidence="11">The sequence shown here is derived from an EMBL/GenBank/DDBJ whole genome shotgun (WGS) entry which is preliminary data.</text>
</comment>
<evidence type="ECO:0000256" key="6">
    <source>
        <dbReference type="SAM" id="Phobius"/>
    </source>
</evidence>
<evidence type="ECO:0000259" key="7">
    <source>
        <dbReference type="PROSITE" id="PS50112"/>
    </source>
</evidence>
<proteinExistence type="predicted"/>
<evidence type="ECO:0000256" key="1">
    <source>
        <dbReference type="ARBA" id="ARBA00004651"/>
    </source>
</evidence>
<dbReference type="Gene3D" id="3.30.450.350">
    <property type="entry name" value="CHASE domain"/>
    <property type="match status" value="1"/>
</dbReference>
<feature type="transmembrane region" description="Helical" evidence="6">
    <location>
        <begin position="212"/>
        <end position="233"/>
    </location>
</feature>
<dbReference type="SMART" id="SM00086">
    <property type="entry name" value="PAC"/>
    <property type="match status" value="1"/>
</dbReference>
<dbReference type="Gene3D" id="3.30.70.270">
    <property type="match status" value="1"/>
</dbReference>
<gene>
    <name evidence="11" type="ORF">QU481_01855</name>
</gene>
<reference evidence="11" key="1">
    <citation type="submission" date="2023-06" db="EMBL/GenBank/DDBJ databases">
        <authorList>
            <person name="Zhang S."/>
        </authorList>
    </citation>
    <scope>NUCLEOTIDE SEQUENCE</scope>
    <source>
        <strain evidence="11">SG2303</strain>
    </source>
</reference>
<dbReference type="InterPro" id="IPR000700">
    <property type="entry name" value="PAS-assoc_C"/>
</dbReference>
<dbReference type="InterPro" id="IPR042240">
    <property type="entry name" value="CHASE_sf"/>
</dbReference>
<dbReference type="SMART" id="SM00267">
    <property type="entry name" value="GGDEF"/>
    <property type="match status" value="1"/>
</dbReference>
<dbReference type="Gene3D" id="3.30.450.20">
    <property type="entry name" value="PAS domain"/>
    <property type="match status" value="1"/>
</dbReference>
<keyword evidence="5 6" id="KW-0472">Membrane</keyword>
<dbReference type="SMART" id="SM01079">
    <property type="entry name" value="CHASE"/>
    <property type="match status" value="1"/>
</dbReference>
<feature type="transmembrane region" description="Helical" evidence="6">
    <location>
        <begin position="105"/>
        <end position="126"/>
    </location>
</feature>
<dbReference type="InterPro" id="IPR013767">
    <property type="entry name" value="PAS_fold"/>
</dbReference>
<evidence type="ECO:0000256" key="3">
    <source>
        <dbReference type="ARBA" id="ARBA00022692"/>
    </source>
</evidence>
<dbReference type="CDD" id="cd00130">
    <property type="entry name" value="PAS"/>
    <property type="match status" value="1"/>
</dbReference>
<feature type="domain" description="CHASE" evidence="9">
    <location>
        <begin position="276"/>
        <end position="434"/>
    </location>
</feature>
<sequence>MQSLAERVIDRFTLPARQAFGASSVWPMWLVTLVLIVAYAGTGKLCLLLAISPGYASAIFPPAGVAVGAAFIIGWRAYPGVFLGSTLLNLWVSYAEGGHHDVTGLLAALLIALSSTVQAAAGGWALRKAITYPAAFDNIRDVARFQLLSPFICLISATLSVASLTALGIIAPPRFGMHWLIWWVGDTLGVLVILPLTLVVAGEPRALWRRRAITLAMPMALAFSLLVVLYVNISRWEHNDSLVEFRLQSQRLADNVQSRLDEQEALLEQIERLFANEDDVSPDTFYHFTRKALQRFPMVQAIEWAPRITAAERNAFETAQRRRIPGYQIRERDAQGGLQRAGERDYYYPVSYLEPLTGNRQAAGFDLASSLSRRTAIVETERKGSILASAPVRLVQGGVGEQSGFLLLQSVTTRSGQQGLVLSVIKVNSFMAKLLTANMDQLFVRMVDIGARQTVYDSFPATKPPVLLSQMLELGGRHYRLETAPSPAYRARHSGWQSWVVLAAGTLGTGLLGALLMLGTGHTARVELKVEQRTAELRESEARVREITAALGEGVYVIDRHGRIVFSNPEAHRLLGWSERELQNSDAHALFHHRRADSAQLSADACAMMSVLWTQQVYRGEEVFWRQDGRSLPVEVCASPIVRGGQSEGAVIVFRDISERKALEGKLRRQAFYDALTELPNRRYFMDCLQQAILRAQRSQQSGAVLYMDMDGFKQINDAFGHEAGDQVLRQFALRLQESVRKIDSVARLGGDEFTIILEGLADPSTDAREVARKVIDNLSRPVLIAQQNVRMSTSIGIAVFGSSPDESPDSVLSRADMAMYRAKQSGKDGVAYS</sequence>
<dbReference type="PANTHER" id="PTHR44757">
    <property type="entry name" value="DIGUANYLATE CYCLASE DGCP"/>
    <property type="match status" value="1"/>
</dbReference>
<dbReference type="PROSITE" id="PS50112">
    <property type="entry name" value="PAS"/>
    <property type="match status" value="1"/>
</dbReference>
<dbReference type="InterPro" id="IPR006189">
    <property type="entry name" value="CHASE_dom"/>
</dbReference>
<dbReference type="Pfam" id="PF00990">
    <property type="entry name" value="GGDEF"/>
    <property type="match status" value="1"/>
</dbReference>
<keyword evidence="4 6" id="KW-1133">Transmembrane helix</keyword>
<dbReference type="CDD" id="cd01949">
    <property type="entry name" value="GGDEF"/>
    <property type="match status" value="1"/>
</dbReference>
<evidence type="ECO:0000256" key="2">
    <source>
        <dbReference type="ARBA" id="ARBA00022475"/>
    </source>
</evidence>
<protein>
    <submittedName>
        <fullName evidence="11">Diguanylate cyclase</fullName>
        <ecNumber evidence="11">2.7.7.65</ecNumber>
    </submittedName>
</protein>
<dbReference type="Pfam" id="PF00989">
    <property type="entry name" value="PAS"/>
    <property type="match status" value="1"/>
</dbReference>
<feature type="transmembrane region" description="Helical" evidence="6">
    <location>
        <begin position="58"/>
        <end position="78"/>
    </location>
</feature>
<dbReference type="Pfam" id="PF03924">
    <property type="entry name" value="CHASE"/>
    <property type="match status" value="1"/>
</dbReference>
<dbReference type="InterPro" id="IPR052155">
    <property type="entry name" value="Biofilm_reg_signaling"/>
</dbReference>
<dbReference type="Proteomes" id="UP001168540">
    <property type="component" value="Unassembled WGS sequence"/>
</dbReference>
<dbReference type="InterPro" id="IPR035965">
    <property type="entry name" value="PAS-like_dom_sf"/>
</dbReference>
<dbReference type="InterPro" id="IPR000160">
    <property type="entry name" value="GGDEF_dom"/>
</dbReference>
<keyword evidence="11" id="KW-0808">Transferase</keyword>
<dbReference type="SUPFAM" id="SSF55785">
    <property type="entry name" value="PYP-like sensor domain (PAS domain)"/>
    <property type="match status" value="1"/>
</dbReference>
<dbReference type="InterPro" id="IPR000014">
    <property type="entry name" value="PAS"/>
</dbReference>
<dbReference type="GO" id="GO:0052621">
    <property type="term" value="F:diguanylate cyclase activity"/>
    <property type="evidence" value="ECO:0007669"/>
    <property type="project" value="UniProtKB-EC"/>
</dbReference>
<evidence type="ECO:0000259" key="8">
    <source>
        <dbReference type="PROSITE" id="PS50113"/>
    </source>
</evidence>
<feature type="domain" description="GGDEF" evidence="10">
    <location>
        <begin position="701"/>
        <end position="834"/>
    </location>
</feature>
<evidence type="ECO:0000256" key="5">
    <source>
        <dbReference type="ARBA" id="ARBA00023136"/>
    </source>
</evidence>
<feature type="domain" description="PAS" evidence="7">
    <location>
        <begin position="540"/>
        <end position="582"/>
    </location>
</feature>
<dbReference type="PROSITE" id="PS50113">
    <property type="entry name" value="PAC"/>
    <property type="match status" value="1"/>
</dbReference>
<dbReference type="Pfam" id="PF05231">
    <property type="entry name" value="MASE1"/>
    <property type="match status" value="1"/>
</dbReference>
<dbReference type="InterPro" id="IPR043128">
    <property type="entry name" value="Rev_trsase/Diguanyl_cyclase"/>
</dbReference>
<dbReference type="PANTHER" id="PTHR44757:SF2">
    <property type="entry name" value="BIOFILM ARCHITECTURE MAINTENANCE PROTEIN MBAA"/>
    <property type="match status" value="1"/>
</dbReference>
<evidence type="ECO:0000313" key="12">
    <source>
        <dbReference type="Proteomes" id="UP001168540"/>
    </source>
</evidence>
<organism evidence="11 12">
    <name type="scientific">Crenobacter oryzisoli</name>
    <dbReference type="NCBI Taxonomy" id="3056844"/>
    <lineage>
        <taxon>Bacteria</taxon>
        <taxon>Pseudomonadati</taxon>
        <taxon>Pseudomonadota</taxon>
        <taxon>Betaproteobacteria</taxon>
        <taxon>Neisseriales</taxon>
        <taxon>Neisseriaceae</taxon>
        <taxon>Crenobacter</taxon>
    </lineage>
</organism>
<keyword evidence="3 6" id="KW-0812">Transmembrane</keyword>
<feature type="transmembrane region" description="Helical" evidence="6">
    <location>
        <begin position="147"/>
        <end position="171"/>
    </location>
</feature>
<dbReference type="EC" id="2.7.7.65" evidence="11"/>